<evidence type="ECO:0000313" key="2">
    <source>
        <dbReference type="EMBL" id="EKM53116.1"/>
    </source>
</evidence>
<dbReference type="KEGG" id="pco:PHACADRAFT_259289"/>
<sequence>MYGVHAYLFTLLTIHIVAVMLNALLATLNPRQTMRGMVDRVRMRPISFSDGPEAQPEGVSV</sequence>
<dbReference type="Proteomes" id="UP000008370">
    <property type="component" value="Unassembled WGS sequence"/>
</dbReference>
<protein>
    <submittedName>
        <fullName evidence="2">Uncharacterized protein</fullName>
    </submittedName>
</protein>
<keyword evidence="3" id="KW-1185">Reference proteome</keyword>
<organism evidence="2 3">
    <name type="scientific">Phanerochaete carnosa (strain HHB-10118-sp)</name>
    <name type="common">White-rot fungus</name>
    <name type="synonym">Peniophora carnosa</name>
    <dbReference type="NCBI Taxonomy" id="650164"/>
    <lineage>
        <taxon>Eukaryota</taxon>
        <taxon>Fungi</taxon>
        <taxon>Dikarya</taxon>
        <taxon>Basidiomycota</taxon>
        <taxon>Agaricomycotina</taxon>
        <taxon>Agaricomycetes</taxon>
        <taxon>Polyporales</taxon>
        <taxon>Phanerochaetaceae</taxon>
        <taxon>Phanerochaete</taxon>
    </lineage>
</organism>
<dbReference type="GeneID" id="18917373"/>
<keyword evidence="1" id="KW-1133">Transmembrane helix</keyword>
<evidence type="ECO:0000256" key="1">
    <source>
        <dbReference type="SAM" id="Phobius"/>
    </source>
</evidence>
<dbReference type="InParanoid" id="K5UT34"/>
<dbReference type="EMBL" id="JH930474">
    <property type="protein sequence ID" value="EKM53116.1"/>
    <property type="molecule type" value="Genomic_DNA"/>
</dbReference>
<feature type="transmembrane region" description="Helical" evidence="1">
    <location>
        <begin position="6"/>
        <end position="28"/>
    </location>
</feature>
<reference evidence="2 3" key="1">
    <citation type="journal article" date="2012" name="BMC Genomics">
        <title>Comparative genomics of the white-rot fungi, Phanerochaete carnosa and P. chrysosporium, to elucidate the genetic basis of the distinct wood types they colonize.</title>
        <authorList>
            <person name="Suzuki H."/>
            <person name="MacDonald J."/>
            <person name="Syed K."/>
            <person name="Salamov A."/>
            <person name="Hori C."/>
            <person name="Aerts A."/>
            <person name="Henrissat B."/>
            <person name="Wiebenga A."/>
            <person name="vanKuyk P.A."/>
            <person name="Barry K."/>
            <person name="Lindquist E."/>
            <person name="LaButti K."/>
            <person name="Lapidus A."/>
            <person name="Lucas S."/>
            <person name="Coutinho P."/>
            <person name="Gong Y."/>
            <person name="Samejima M."/>
            <person name="Mahadevan R."/>
            <person name="Abou-Zaid M."/>
            <person name="de Vries R.P."/>
            <person name="Igarashi K."/>
            <person name="Yadav J.S."/>
            <person name="Grigoriev I.V."/>
            <person name="Master E.R."/>
        </authorList>
    </citation>
    <scope>NUCLEOTIDE SEQUENCE [LARGE SCALE GENOMIC DNA]</scope>
    <source>
        <strain evidence="2 3">HHB-10118-sp</strain>
    </source>
</reference>
<proteinExistence type="predicted"/>
<keyword evidence="1" id="KW-0812">Transmembrane</keyword>
<gene>
    <name evidence="2" type="ORF">PHACADRAFT_259289</name>
</gene>
<accession>K5UT34</accession>
<dbReference type="HOGENOM" id="CLU_2923397_0_0_1"/>
<keyword evidence="1" id="KW-0472">Membrane</keyword>
<name>K5UT34_PHACS</name>
<dbReference type="AlphaFoldDB" id="K5UT34"/>
<evidence type="ECO:0000313" key="3">
    <source>
        <dbReference type="Proteomes" id="UP000008370"/>
    </source>
</evidence>
<dbReference type="RefSeq" id="XP_007397818.1">
    <property type="nucleotide sequence ID" value="XM_007397756.1"/>
</dbReference>